<accession>A0ACA9NZY6</accession>
<keyword evidence="2" id="KW-1185">Reference proteome</keyword>
<dbReference type="EMBL" id="CAJVQC010017377">
    <property type="protein sequence ID" value="CAG8684297.1"/>
    <property type="molecule type" value="Genomic_DNA"/>
</dbReference>
<comment type="caution">
    <text evidence="1">The sequence shown here is derived from an EMBL/GenBank/DDBJ whole genome shotgun (WGS) entry which is preliminary data.</text>
</comment>
<gene>
    <name evidence="1" type="ORF">RPERSI_LOCUS9264</name>
</gene>
<evidence type="ECO:0000313" key="2">
    <source>
        <dbReference type="Proteomes" id="UP000789920"/>
    </source>
</evidence>
<evidence type="ECO:0000313" key="1">
    <source>
        <dbReference type="EMBL" id="CAG8684297.1"/>
    </source>
</evidence>
<proteinExistence type="predicted"/>
<organism evidence="1 2">
    <name type="scientific">Racocetra persica</name>
    <dbReference type="NCBI Taxonomy" id="160502"/>
    <lineage>
        <taxon>Eukaryota</taxon>
        <taxon>Fungi</taxon>
        <taxon>Fungi incertae sedis</taxon>
        <taxon>Mucoromycota</taxon>
        <taxon>Glomeromycotina</taxon>
        <taxon>Glomeromycetes</taxon>
        <taxon>Diversisporales</taxon>
        <taxon>Gigasporaceae</taxon>
        <taxon>Racocetra</taxon>
    </lineage>
</organism>
<dbReference type="Proteomes" id="UP000789920">
    <property type="component" value="Unassembled WGS sequence"/>
</dbReference>
<sequence length="287" mass="32180">MGSNQSTIDSFDLTNKVVIITGSTDGIGKSLARIISSYNPKRLILPVRNREKGNLLLEYIRTSKDGNVECVELWDVDMADLHSVKNFADKFIKEVGELHYLWNNADNFEQQFQVNHLSHFLLTSLLIPTIKNSATPESPCKITHTSSMAARYGKIDFDNLQGEKSSSFLELYSNAKLMNVVYSNKLNHHLQGSNVTSTACHPGFIKSNIGGESLLQRFVMMFAKSPDIGATNIMYPALNPNIDDGGKYFEDAQEFQLTGQALDKELAKKFWDKCEELLNAFDANLLK</sequence>
<protein>
    <submittedName>
        <fullName evidence="1">35826_t:CDS:1</fullName>
    </submittedName>
</protein>
<name>A0ACA9NZY6_9GLOM</name>
<reference evidence="1" key="1">
    <citation type="submission" date="2021-06" db="EMBL/GenBank/DDBJ databases">
        <authorList>
            <person name="Kallberg Y."/>
            <person name="Tangrot J."/>
            <person name="Rosling A."/>
        </authorList>
    </citation>
    <scope>NUCLEOTIDE SEQUENCE</scope>
    <source>
        <strain evidence="1">MA461A</strain>
    </source>
</reference>